<feature type="compositionally biased region" description="Basic residues" evidence="1">
    <location>
        <begin position="25"/>
        <end position="35"/>
    </location>
</feature>
<feature type="compositionally biased region" description="Basic residues" evidence="1">
    <location>
        <begin position="89"/>
        <end position="100"/>
    </location>
</feature>
<evidence type="ECO:0000313" key="2">
    <source>
        <dbReference type="EMBL" id="GAQ88523.1"/>
    </source>
</evidence>
<evidence type="ECO:0000256" key="1">
    <source>
        <dbReference type="SAM" id="MobiDB-lite"/>
    </source>
</evidence>
<name>A0A1Y1ID52_KLENI</name>
<dbReference type="AlphaFoldDB" id="A0A1Y1ID52"/>
<feature type="compositionally biased region" description="Basic and acidic residues" evidence="1">
    <location>
        <begin position="8"/>
        <end position="23"/>
    </location>
</feature>
<reference evidence="2 3" key="1">
    <citation type="journal article" date="2014" name="Nat. Commun.">
        <title>Klebsormidium flaccidum genome reveals primary factors for plant terrestrial adaptation.</title>
        <authorList>
            <person name="Hori K."/>
            <person name="Maruyama F."/>
            <person name="Fujisawa T."/>
            <person name="Togashi T."/>
            <person name="Yamamoto N."/>
            <person name="Seo M."/>
            <person name="Sato S."/>
            <person name="Yamada T."/>
            <person name="Mori H."/>
            <person name="Tajima N."/>
            <person name="Moriyama T."/>
            <person name="Ikeuchi M."/>
            <person name="Watanabe M."/>
            <person name="Wada H."/>
            <person name="Kobayashi K."/>
            <person name="Saito M."/>
            <person name="Masuda T."/>
            <person name="Sasaki-Sekimoto Y."/>
            <person name="Mashiguchi K."/>
            <person name="Awai K."/>
            <person name="Shimojima M."/>
            <person name="Masuda S."/>
            <person name="Iwai M."/>
            <person name="Nobusawa T."/>
            <person name="Narise T."/>
            <person name="Kondo S."/>
            <person name="Saito H."/>
            <person name="Sato R."/>
            <person name="Murakawa M."/>
            <person name="Ihara Y."/>
            <person name="Oshima-Yamada Y."/>
            <person name="Ohtaka K."/>
            <person name="Satoh M."/>
            <person name="Sonobe K."/>
            <person name="Ishii M."/>
            <person name="Ohtani R."/>
            <person name="Kanamori-Sato M."/>
            <person name="Honoki R."/>
            <person name="Miyazaki D."/>
            <person name="Mochizuki H."/>
            <person name="Umetsu J."/>
            <person name="Higashi K."/>
            <person name="Shibata D."/>
            <person name="Kamiya Y."/>
            <person name="Sato N."/>
            <person name="Nakamura Y."/>
            <person name="Tabata S."/>
            <person name="Ida S."/>
            <person name="Kurokawa K."/>
            <person name="Ohta H."/>
        </authorList>
    </citation>
    <scope>NUCLEOTIDE SEQUENCE [LARGE SCALE GENOMIC DNA]</scope>
    <source>
        <strain evidence="2 3">NIES-2285</strain>
    </source>
</reference>
<feature type="region of interest" description="Disordered" evidence="1">
    <location>
        <begin position="1"/>
        <end position="107"/>
    </location>
</feature>
<proteinExistence type="predicted"/>
<accession>A0A1Y1ID52</accession>
<dbReference type="Proteomes" id="UP000054558">
    <property type="component" value="Unassembled WGS sequence"/>
</dbReference>
<organism evidence="2 3">
    <name type="scientific">Klebsormidium nitens</name>
    <name type="common">Green alga</name>
    <name type="synonym">Ulothrix nitens</name>
    <dbReference type="NCBI Taxonomy" id="105231"/>
    <lineage>
        <taxon>Eukaryota</taxon>
        <taxon>Viridiplantae</taxon>
        <taxon>Streptophyta</taxon>
        <taxon>Klebsormidiophyceae</taxon>
        <taxon>Klebsormidiales</taxon>
        <taxon>Klebsormidiaceae</taxon>
        <taxon>Klebsormidium</taxon>
    </lineage>
</organism>
<gene>
    <name evidence="2" type="ORF">KFL_004360050</name>
</gene>
<protein>
    <submittedName>
        <fullName evidence="2">Uncharacterized protein</fullName>
    </submittedName>
</protein>
<keyword evidence="3" id="KW-1185">Reference proteome</keyword>
<sequence length="784" mass="85897">MSQAWDSATRRLDCSDRFDDGLSARRFHPRDKKAAKPSAVASTLALGCNSSKKHHGCEHARGSPPNVREPVLQPPRDRSGRQSAEGAHPRRNQSGRKRSQLRRDDLEAVERVQTGTRALDLFFDRALGLTREGNKTDLLLLSGNLHNLRLMSLCPEFAALLAKAGVLTKLRPLLLHTVEWLKTDSILDPRKEAERMVAGEALRVAATAVNDDDEDALAVQVRLKPEAANDLSVILLAAADFACISFAAERKEKVTAIGWCFDNDVFGWIQGMVRWAATAADGNAKARAPLDAFVGHEFSLLGSFLGTASLANRLLDKLAPARALAERLVADVSRDVSEAGAFLTCVAQAEALRRAAAVPRWPVNARLRIHSLGGGEASEAEEGANGRMPAQQLVDTRDPSGIIGVNGDIMGIGQKDKQSAAELDWSRIVRELESGDEDVMRELLPRLTGFFVALPSRGAHLTSSEVTPRAWAESLLALLEGGKCSGLWQEPGALGSFLLVLHMAFRQPVTWAPRSGTAEQERWAVDMGSRLMAWVYPRVDRLSFAVTDGLYLEFGFALFRVLETLAASAPFEVNKLLWSAADEYMTAMLTSPTQEPRGPEAPRLMSSLEVAVLDRGILEWAVRERRPRWRQKRTPKHEALLARIFQVAGRHEPGRQRFGTCEDGVAILLGEAHFAATGAVTLHSAKLHRAATVSTRDPPVCNRDVASCLERLTRLLATLGDLTGYTSAERAHARWRELCAADGLVLLKKVLGQRRCSGRLGRNTWGRTEAGPWGRRWTARSACG</sequence>
<evidence type="ECO:0000313" key="3">
    <source>
        <dbReference type="Proteomes" id="UP000054558"/>
    </source>
</evidence>
<dbReference type="EMBL" id="DF237385">
    <property type="protein sequence ID" value="GAQ88523.1"/>
    <property type="molecule type" value="Genomic_DNA"/>
</dbReference>